<feature type="compositionally biased region" description="Low complexity" evidence="1">
    <location>
        <begin position="92"/>
        <end position="106"/>
    </location>
</feature>
<feature type="compositionally biased region" description="Acidic residues" evidence="1">
    <location>
        <begin position="43"/>
        <end position="63"/>
    </location>
</feature>
<name>A0A142CCZ3_9LAMI</name>
<evidence type="ECO:0000256" key="1">
    <source>
        <dbReference type="SAM" id="MobiDB-lite"/>
    </source>
</evidence>
<feature type="compositionally biased region" description="Gly residues" evidence="1">
    <location>
        <begin position="199"/>
        <end position="213"/>
    </location>
</feature>
<dbReference type="AlphaFoldDB" id="A0A142CCZ3"/>
<feature type="compositionally biased region" description="Basic and acidic residues" evidence="1">
    <location>
        <begin position="24"/>
        <end position="42"/>
    </location>
</feature>
<proteinExistence type="evidence at transcript level"/>
<reference evidence="2" key="1">
    <citation type="submission" date="2015-10" db="EMBL/GenBank/DDBJ databases">
        <title>Development and characterization of simple sequence repeats loci for Catalpa bungei (Catalpa scop) using next-generation sequencing.</title>
        <authorList>
            <person name="Wang P."/>
        </authorList>
    </citation>
    <scope>NUCLEOTIDE SEQUENCE</scope>
</reference>
<feature type="compositionally biased region" description="Polar residues" evidence="1">
    <location>
        <begin position="67"/>
        <end position="86"/>
    </location>
</feature>
<evidence type="ECO:0000313" key="2">
    <source>
        <dbReference type="EMBL" id="AMP82896.1"/>
    </source>
</evidence>
<dbReference type="EMBL" id="KT893763">
    <property type="protein sequence ID" value="AMP82896.1"/>
    <property type="molecule type" value="mRNA"/>
</dbReference>
<feature type="compositionally biased region" description="Polar residues" evidence="1">
    <location>
        <begin position="1"/>
        <end position="23"/>
    </location>
</feature>
<organism evidence="2">
    <name type="scientific">Catalpa bungei</name>
    <dbReference type="NCBI Taxonomy" id="265496"/>
    <lineage>
        <taxon>Eukaryota</taxon>
        <taxon>Viridiplantae</taxon>
        <taxon>Streptophyta</taxon>
        <taxon>Embryophyta</taxon>
        <taxon>Tracheophyta</taxon>
        <taxon>Spermatophyta</taxon>
        <taxon>Magnoliopsida</taxon>
        <taxon>eudicotyledons</taxon>
        <taxon>Gunneridae</taxon>
        <taxon>Pentapetalae</taxon>
        <taxon>asterids</taxon>
        <taxon>lamiids</taxon>
        <taxon>Lamiales</taxon>
        <taxon>Bignoniaceae</taxon>
        <taxon>Catalpeae</taxon>
        <taxon>Catalpa</taxon>
    </lineage>
</organism>
<feature type="compositionally biased region" description="Basic and acidic residues" evidence="1">
    <location>
        <begin position="140"/>
        <end position="182"/>
    </location>
</feature>
<protein>
    <submittedName>
        <fullName evidence="2">Ubiquitin-fold modifier 1</fullName>
    </submittedName>
</protein>
<sequence>MQISKDSTTRNGGFRAPQQNNNLKDVRFLGKDQKSVKFRLPEDQEEDDDFDEDDNEFDDEFDEGFASHNQPPTNAHGTQANKTSLNGHLKGKFGSTSGKKSNKGSGMNKFIKGILGKTGGEKGCPGKTHNKAANQNGGSKNRDKNGAMDGKGAEAAHKNINDSCSKKVGENSDTGQKLDGKQLQKGFNAINTKDRRGSGGKTGPMGGHTGPMGGQMENFWGGNTGPVGGQMSNTGPMGGGQMGNFEAVRGLQPTTATAMNVGNFQRNPFNQEYMGHMMMMMNQQRENAYMRSQSPMSYGPPTMTDQYTHIFSDESTSSCSIM</sequence>
<feature type="region of interest" description="Disordered" evidence="1">
    <location>
        <begin position="1"/>
        <end position="223"/>
    </location>
</feature>
<accession>A0A142CCZ3</accession>